<dbReference type="Proteomes" id="UP000593561">
    <property type="component" value="Unassembled WGS sequence"/>
</dbReference>
<keyword evidence="2" id="KW-1185">Reference proteome</keyword>
<proteinExistence type="predicted"/>
<dbReference type="InterPro" id="IPR004320">
    <property type="entry name" value="BPS1_pln"/>
</dbReference>
<evidence type="ECO:0000313" key="2">
    <source>
        <dbReference type="Proteomes" id="UP000593561"/>
    </source>
</evidence>
<protein>
    <submittedName>
        <fullName evidence="1">Uncharacterized protein</fullName>
    </submittedName>
</protein>
<dbReference type="GO" id="GO:0048364">
    <property type="term" value="P:root development"/>
    <property type="evidence" value="ECO:0007669"/>
    <property type="project" value="InterPro"/>
</dbReference>
<feature type="non-terminal residue" evidence="1">
    <location>
        <position position="73"/>
    </location>
</feature>
<dbReference type="EMBL" id="JABFAC010069443">
    <property type="protein sequence ID" value="MBA0633639.1"/>
    <property type="molecule type" value="Genomic_DNA"/>
</dbReference>
<comment type="caution">
    <text evidence="1">The sequence shown here is derived from an EMBL/GenBank/DDBJ whole genome shotgun (WGS) entry which is preliminary data.</text>
</comment>
<dbReference type="Pfam" id="PF03087">
    <property type="entry name" value="BPS1"/>
    <property type="match status" value="1"/>
</dbReference>
<feature type="non-terminal residue" evidence="1">
    <location>
        <position position="1"/>
    </location>
</feature>
<evidence type="ECO:0000313" key="1">
    <source>
        <dbReference type="EMBL" id="MBA0633639.1"/>
    </source>
</evidence>
<reference evidence="1 2" key="1">
    <citation type="journal article" date="2019" name="Genome Biol. Evol.">
        <title>Insights into the evolution of the New World diploid cottons (Gossypium, subgenus Houzingenia) based on genome sequencing.</title>
        <authorList>
            <person name="Grover C.E."/>
            <person name="Arick M.A. 2nd"/>
            <person name="Thrash A."/>
            <person name="Conover J.L."/>
            <person name="Sanders W.S."/>
            <person name="Peterson D.G."/>
            <person name="Frelichowski J.E."/>
            <person name="Scheffler J.A."/>
            <person name="Scheffler B.E."/>
            <person name="Wendel J.F."/>
        </authorList>
    </citation>
    <scope>NUCLEOTIDE SEQUENCE [LARGE SCALE GENOMIC DNA]</scope>
    <source>
        <strain evidence="1">27</strain>
        <tissue evidence="1">Leaf</tissue>
    </source>
</reference>
<gene>
    <name evidence="1" type="ORF">Godav_025339</name>
</gene>
<sequence>KRGATKGFADEVRKYLSFKKEAKREILKALKNLKHKESITLNETCAMVGILREVQVITFSVLESLFSFNFGVQ</sequence>
<dbReference type="GO" id="GO:0048367">
    <property type="term" value="P:shoot system development"/>
    <property type="evidence" value="ECO:0007669"/>
    <property type="project" value="InterPro"/>
</dbReference>
<accession>A0A7J8T5L5</accession>
<organism evidence="1 2">
    <name type="scientific">Gossypium davidsonii</name>
    <name type="common">Davidson's cotton</name>
    <name type="synonym">Gossypium klotzschianum subsp. davidsonii</name>
    <dbReference type="NCBI Taxonomy" id="34287"/>
    <lineage>
        <taxon>Eukaryota</taxon>
        <taxon>Viridiplantae</taxon>
        <taxon>Streptophyta</taxon>
        <taxon>Embryophyta</taxon>
        <taxon>Tracheophyta</taxon>
        <taxon>Spermatophyta</taxon>
        <taxon>Magnoliopsida</taxon>
        <taxon>eudicotyledons</taxon>
        <taxon>Gunneridae</taxon>
        <taxon>Pentapetalae</taxon>
        <taxon>rosids</taxon>
        <taxon>malvids</taxon>
        <taxon>Malvales</taxon>
        <taxon>Malvaceae</taxon>
        <taxon>Malvoideae</taxon>
        <taxon>Gossypium</taxon>
    </lineage>
</organism>
<dbReference type="AlphaFoldDB" id="A0A7J8T5L5"/>
<name>A0A7J8T5L5_GOSDV</name>